<protein>
    <submittedName>
        <fullName evidence="2">Uncharacterized protein</fullName>
    </submittedName>
</protein>
<dbReference type="GO" id="GO:0005929">
    <property type="term" value="C:cilium"/>
    <property type="evidence" value="ECO:0007669"/>
    <property type="project" value="TreeGrafter"/>
</dbReference>
<dbReference type="EMBL" id="VOFY01000004">
    <property type="protein sequence ID" value="KAA8593272.1"/>
    <property type="molecule type" value="Genomic_DNA"/>
</dbReference>
<dbReference type="GO" id="GO:0060271">
    <property type="term" value="P:cilium assembly"/>
    <property type="evidence" value="ECO:0007669"/>
    <property type="project" value="TreeGrafter"/>
</dbReference>
<feature type="compositionally biased region" description="Polar residues" evidence="1">
    <location>
        <begin position="80"/>
        <end position="112"/>
    </location>
</feature>
<accession>A0A5J5DIW0</accession>
<evidence type="ECO:0000256" key="1">
    <source>
        <dbReference type="SAM" id="MobiDB-lite"/>
    </source>
</evidence>
<feature type="region of interest" description="Disordered" evidence="1">
    <location>
        <begin position="1"/>
        <end position="165"/>
    </location>
</feature>
<keyword evidence="3" id="KW-1185">Reference proteome</keyword>
<dbReference type="Proteomes" id="UP000327493">
    <property type="component" value="Chromosome 4"/>
</dbReference>
<organism evidence="2 3">
    <name type="scientific">Etheostoma spectabile</name>
    <name type="common">orangethroat darter</name>
    <dbReference type="NCBI Taxonomy" id="54343"/>
    <lineage>
        <taxon>Eukaryota</taxon>
        <taxon>Metazoa</taxon>
        <taxon>Chordata</taxon>
        <taxon>Craniata</taxon>
        <taxon>Vertebrata</taxon>
        <taxon>Euteleostomi</taxon>
        <taxon>Actinopterygii</taxon>
        <taxon>Neopterygii</taxon>
        <taxon>Teleostei</taxon>
        <taxon>Neoteleostei</taxon>
        <taxon>Acanthomorphata</taxon>
        <taxon>Eupercaria</taxon>
        <taxon>Perciformes</taxon>
        <taxon>Percoidei</taxon>
        <taxon>Percidae</taxon>
        <taxon>Etheostomatinae</taxon>
        <taxon>Etheostoma</taxon>
    </lineage>
</organism>
<dbReference type="AlphaFoldDB" id="A0A5J5DIW0"/>
<feature type="compositionally biased region" description="Pro residues" evidence="1">
    <location>
        <begin position="10"/>
        <end position="20"/>
    </location>
</feature>
<dbReference type="InterPro" id="IPR039183">
    <property type="entry name" value="CCD66"/>
</dbReference>
<proteinExistence type="predicted"/>
<dbReference type="GO" id="GO:0005874">
    <property type="term" value="C:microtubule"/>
    <property type="evidence" value="ECO:0007669"/>
    <property type="project" value="TreeGrafter"/>
</dbReference>
<dbReference type="GO" id="GO:0008017">
    <property type="term" value="F:microtubule binding"/>
    <property type="evidence" value="ECO:0007669"/>
    <property type="project" value="TreeGrafter"/>
</dbReference>
<feature type="compositionally biased region" description="Basic and acidic residues" evidence="1">
    <location>
        <begin position="40"/>
        <end position="50"/>
    </location>
</feature>
<reference evidence="2 3" key="1">
    <citation type="submission" date="2019-08" db="EMBL/GenBank/DDBJ databases">
        <title>A chromosome-level genome assembly, high-density linkage maps, and genome scans reveal the genomic architecture of hybrid incompatibilities underlying speciation via character displacement in darters (Percidae: Etheostominae).</title>
        <authorList>
            <person name="Moran R.L."/>
            <person name="Catchen J.M."/>
            <person name="Fuller R.C."/>
        </authorList>
    </citation>
    <scope>NUCLEOTIDE SEQUENCE [LARGE SCALE GENOMIC DNA]</scope>
    <source>
        <strain evidence="2">EspeVRDwgs_2016</strain>
        <tissue evidence="2">Muscle</tissue>
    </source>
</reference>
<comment type="caution">
    <text evidence="2">The sequence shown here is derived from an EMBL/GenBank/DDBJ whole genome shotgun (WGS) entry which is preliminary data.</text>
</comment>
<feature type="non-terminal residue" evidence="2">
    <location>
        <position position="1"/>
    </location>
</feature>
<evidence type="ECO:0000313" key="2">
    <source>
        <dbReference type="EMBL" id="KAA8593272.1"/>
    </source>
</evidence>
<dbReference type="PANTHER" id="PTHR22736:SF2">
    <property type="entry name" value="COILED-COIL DOMAIN-CONTAINING PROTEIN 66"/>
    <property type="match status" value="1"/>
</dbReference>
<evidence type="ECO:0000313" key="3">
    <source>
        <dbReference type="Proteomes" id="UP000327493"/>
    </source>
</evidence>
<name>A0A5J5DIW0_9PERO</name>
<feature type="compositionally biased region" description="Pro residues" evidence="1">
    <location>
        <begin position="65"/>
        <end position="76"/>
    </location>
</feature>
<gene>
    <name evidence="2" type="ORF">FQN60_009388</name>
</gene>
<sequence>GPCSSSSIYPDPPVPVPCPSRPSRQFVPASERYPATLQRNRQESRQRRQAELLALQERACLSRTDPPPPPLPPPQHQEPGLSSNPSQTRTSPTSKGALSSRPCCQTQSSESAGTALPSPTPPGLEFIPYIRTDEVFNLDPLDPADTPPPHTHTEHPPPRAASPHRLLHPDRLHNTHTHRQQEILRGLAQLRQGLLQKQRELETDLNPLLRRHDNEHRPHLATHRM</sequence>
<dbReference type="PANTHER" id="PTHR22736">
    <property type="entry name" value="COILED-COIL DOMAIN-CONTAINING PROTEIN 66"/>
    <property type="match status" value="1"/>
</dbReference>